<keyword evidence="2" id="KW-0560">Oxidoreductase</keyword>
<comment type="catalytic activity">
    <reaction evidence="18">
        <text>prostaglandin E2 + NAD(+) = 15-oxoprostaglandin E2 + NADH + H(+)</text>
        <dbReference type="Rhea" id="RHEA:11876"/>
        <dbReference type="ChEBI" id="CHEBI:15378"/>
        <dbReference type="ChEBI" id="CHEBI:57400"/>
        <dbReference type="ChEBI" id="CHEBI:57540"/>
        <dbReference type="ChEBI" id="CHEBI:57945"/>
        <dbReference type="ChEBI" id="CHEBI:606564"/>
        <dbReference type="EC" id="1.1.1.141"/>
    </reaction>
    <physiologicalReaction direction="left-to-right" evidence="18">
        <dbReference type="Rhea" id="RHEA:11877"/>
    </physiologicalReaction>
</comment>
<dbReference type="PRINTS" id="PR00081">
    <property type="entry name" value="GDHRDH"/>
</dbReference>
<evidence type="ECO:0000256" key="19">
    <source>
        <dbReference type="ARBA" id="ARBA00048921"/>
    </source>
</evidence>
<evidence type="ECO:0000256" key="9">
    <source>
        <dbReference type="ARBA" id="ARBA00047325"/>
    </source>
</evidence>
<accession>A0A8J1TEC1</accession>
<dbReference type="EC" id="1.1.1.141" evidence="3"/>
<dbReference type="PANTHER" id="PTHR44229">
    <property type="entry name" value="15-HYDROXYPROSTAGLANDIN DEHYDROGENASE [NAD(+)]"/>
    <property type="match status" value="1"/>
</dbReference>
<name>A0A8J1TEC1_OWEFU</name>
<evidence type="ECO:0000256" key="7">
    <source>
        <dbReference type="ARBA" id="ARBA00042026"/>
    </source>
</evidence>
<dbReference type="EC" id="1.1.1.232" evidence="4"/>
<dbReference type="InterPro" id="IPR036291">
    <property type="entry name" value="NAD(P)-bd_dom_sf"/>
</dbReference>
<evidence type="ECO:0000256" key="20">
    <source>
        <dbReference type="ARBA" id="ARBA00049151"/>
    </source>
</evidence>
<comment type="catalytic activity">
    <reaction evidence="12">
        <text>15-oxo-(5S,6R)-dihydroxy-(7E,9E,11Z)-eicosatrienoate + NADH + H(+) = (5S,6R,15S)-trihydroxy-(7E,9E,11Z)-eicosatrienoate + NAD(+)</text>
        <dbReference type="Rhea" id="RHEA:41596"/>
        <dbReference type="ChEBI" id="CHEBI:15378"/>
        <dbReference type="ChEBI" id="CHEBI:57540"/>
        <dbReference type="ChEBI" id="CHEBI:57945"/>
        <dbReference type="ChEBI" id="CHEBI:78325"/>
        <dbReference type="ChEBI" id="CHEBI:78329"/>
    </reaction>
    <physiologicalReaction direction="left-to-right" evidence="12">
        <dbReference type="Rhea" id="RHEA:41597"/>
    </physiologicalReaction>
</comment>
<reference evidence="23" key="1">
    <citation type="submission" date="2022-03" db="EMBL/GenBank/DDBJ databases">
        <authorList>
            <person name="Martin C."/>
        </authorList>
    </citation>
    <scope>NUCLEOTIDE SEQUENCE</scope>
</reference>
<evidence type="ECO:0000256" key="1">
    <source>
        <dbReference type="ARBA" id="ARBA00006484"/>
    </source>
</evidence>
<evidence type="ECO:0000313" key="23">
    <source>
        <dbReference type="EMBL" id="CAH1776390.1"/>
    </source>
</evidence>
<dbReference type="Pfam" id="PF00106">
    <property type="entry name" value="adh_short"/>
    <property type="match status" value="1"/>
</dbReference>
<evidence type="ECO:0000256" key="22">
    <source>
        <dbReference type="RuleBase" id="RU000363"/>
    </source>
</evidence>
<comment type="catalytic activity">
    <reaction evidence="17">
        <text>prostaglandin A1 + NAD(+) = 15-oxo-prostaglandin A1 + NADH + H(+)</text>
        <dbReference type="Rhea" id="RHEA:41263"/>
        <dbReference type="ChEBI" id="CHEBI:15378"/>
        <dbReference type="ChEBI" id="CHEBI:57398"/>
        <dbReference type="ChEBI" id="CHEBI:57540"/>
        <dbReference type="ChEBI" id="CHEBI:57945"/>
        <dbReference type="ChEBI" id="CHEBI:85072"/>
    </reaction>
    <physiologicalReaction direction="left-to-right" evidence="17">
        <dbReference type="Rhea" id="RHEA:41264"/>
    </physiologicalReaction>
</comment>
<comment type="catalytic activity">
    <reaction evidence="15">
        <text>resolvin D2 + NAD(+) = 7-oxoresolvin D2 + NADH + H(+)</text>
        <dbReference type="Rhea" id="RHEA:53584"/>
        <dbReference type="ChEBI" id="CHEBI:15378"/>
        <dbReference type="ChEBI" id="CHEBI:57540"/>
        <dbReference type="ChEBI" id="CHEBI:57945"/>
        <dbReference type="ChEBI" id="CHEBI:133367"/>
        <dbReference type="ChEBI" id="CHEBI:137497"/>
    </reaction>
    <physiologicalReaction direction="left-to-right" evidence="15">
        <dbReference type="Rhea" id="RHEA:53585"/>
    </physiologicalReaction>
</comment>
<protein>
    <recommendedName>
        <fullName evidence="5">15-hydroxyprostaglandin dehydrogenase [NAD(+)]</fullName>
        <ecNumber evidence="3">1.1.1.141</ecNumber>
        <ecNumber evidence="4">1.1.1.232</ecNumber>
    </recommendedName>
    <alternativeName>
        <fullName evidence="7">Eicosanoid/docosanoid dehydrogenase [NAD(+)]</fullName>
    </alternativeName>
    <alternativeName>
        <fullName evidence="6">Prostaglandin dehydrogenase 1</fullName>
    </alternativeName>
</protein>
<comment type="catalytic activity">
    <reaction evidence="16">
        <text>lipoxin A4 + NAD(+) = 15-oxo-(5S,6R)-dihydroxy-(7E,9E,11Z,13E)-eicosatetraenoate + NADH + H(+)</text>
        <dbReference type="Rhea" id="RHEA:41572"/>
        <dbReference type="ChEBI" id="CHEBI:15378"/>
        <dbReference type="ChEBI" id="CHEBI:57540"/>
        <dbReference type="ChEBI" id="CHEBI:57945"/>
        <dbReference type="ChEBI" id="CHEBI:67026"/>
        <dbReference type="ChEBI" id="CHEBI:78311"/>
    </reaction>
    <physiologicalReaction direction="left-to-right" evidence="16">
        <dbReference type="Rhea" id="RHEA:41573"/>
    </physiologicalReaction>
</comment>
<comment type="catalytic activity">
    <reaction evidence="11">
        <text>14-hydroxy-(4Z,7Z,10Z,12E,16Z,19Z)-docosahexaenoate + NAD(+) = 14-oxo-(4Z,7Z,10Z,12E,16Z,19Z)-docosahexaenoate + NADH + H(+)</text>
        <dbReference type="Rhea" id="RHEA:48952"/>
        <dbReference type="ChEBI" id="CHEBI:15378"/>
        <dbReference type="ChEBI" id="CHEBI:57540"/>
        <dbReference type="ChEBI" id="CHEBI:57945"/>
        <dbReference type="ChEBI" id="CHEBI:90866"/>
        <dbReference type="ChEBI" id="CHEBI:90867"/>
    </reaction>
    <physiologicalReaction direction="left-to-right" evidence="11">
        <dbReference type="Rhea" id="RHEA:48953"/>
    </physiologicalReaction>
</comment>
<dbReference type="EMBL" id="CAIIXF020000002">
    <property type="protein sequence ID" value="CAH1776390.1"/>
    <property type="molecule type" value="Genomic_DNA"/>
</dbReference>
<dbReference type="GO" id="GO:0016404">
    <property type="term" value="F:15-hydroxyprostaglandin dehydrogenase (NAD+) activity"/>
    <property type="evidence" value="ECO:0007669"/>
    <property type="project" value="UniProtKB-EC"/>
</dbReference>
<evidence type="ECO:0000256" key="17">
    <source>
        <dbReference type="ARBA" id="ARBA00048611"/>
    </source>
</evidence>
<evidence type="ECO:0000256" key="10">
    <source>
        <dbReference type="ARBA" id="ARBA00047672"/>
    </source>
</evidence>
<evidence type="ECO:0000256" key="5">
    <source>
        <dbReference type="ARBA" id="ARBA00040276"/>
    </source>
</evidence>
<evidence type="ECO:0000256" key="18">
    <source>
        <dbReference type="ARBA" id="ARBA00048739"/>
    </source>
</evidence>
<comment type="function">
    <text evidence="8">Catalyzes the NAD-dependent dehydrogenation (oxidation) of a broad array of hydroxylated polyunsaturated fatty acids (mainly eicosanoids and docosanoids, including prostaglandins, lipoxins and resolvins), yielding their corresponding keto (oxo) metabolites. Decreases the levels of the pro-proliferative prostaglandins such as prostaglandin E2 (whose activity is increased in cancer because of an increase in the expression of cyclooxygenase 2) and generates oxo-fatty acid products that can profoundly influence cell function by abrogating pro-inflammatory cytokine expression. Converts resolvins E1, D1 and D2 to their oxo products, which represents a mode of resolvin inactivation. Resolvin E1 plays important roles during the resolution phase of acute inflammation, while resolvins D1 and D2 have a unique role in obesity-induced adipose inflammation.</text>
</comment>
<organism evidence="23 24">
    <name type="scientific">Owenia fusiformis</name>
    <name type="common">Polychaete worm</name>
    <dbReference type="NCBI Taxonomy" id="6347"/>
    <lineage>
        <taxon>Eukaryota</taxon>
        <taxon>Metazoa</taxon>
        <taxon>Spiralia</taxon>
        <taxon>Lophotrochozoa</taxon>
        <taxon>Annelida</taxon>
        <taxon>Polychaeta</taxon>
        <taxon>Sedentaria</taxon>
        <taxon>Canalipalpata</taxon>
        <taxon>Sabellida</taxon>
        <taxon>Oweniida</taxon>
        <taxon>Oweniidae</taxon>
        <taxon>Owenia</taxon>
    </lineage>
</organism>
<evidence type="ECO:0000256" key="2">
    <source>
        <dbReference type="ARBA" id="ARBA00023002"/>
    </source>
</evidence>
<comment type="catalytic activity">
    <reaction evidence="20">
        <text>(15S)-hydroxy-(5Z,8Z,11Z,13E)-eicosatetraenoate + NAD(+) = 15-oxo-(5Z,8Z,11Z,13E)-eicosatetraenoate + NADH + H(+)</text>
        <dbReference type="Rhea" id="RHEA:23260"/>
        <dbReference type="ChEBI" id="CHEBI:15378"/>
        <dbReference type="ChEBI" id="CHEBI:57409"/>
        <dbReference type="ChEBI" id="CHEBI:57410"/>
        <dbReference type="ChEBI" id="CHEBI:57540"/>
        <dbReference type="ChEBI" id="CHEBI:57945"/>
        <dbReference type="EC" id="1.1.1.232"/>
    </reaction>
    <physiologicalReaction direction="left-to-right" evidence="20">
        <dbReference type="Rhea" id="RHEA:23261"/>
    </physiologicalReaction>
</comment>
<keyword evidence="24" id="KW-1185">Reference proteome</keyword>
<dbReference type="OrthoDB" id="37659at2759"/>
<proteinExistence type="inferred from homology"/>
<evidence type="ECO:0000256" key="15">
    <source>
        <dbReference type="ARBA" id="ARBA00048393"/>
    </source>
</evidence>
<comment type="catalytic activity">
    <reaction evidence="10">
        <text>resolvin D1 + NAD(+) = 8-oxoresolvin D1 + NADH + H(+)</text>
        <dbReference type="Rhea" id="RHEA:50124"/>
        <dbReference type="ChEBI" id="CHEBI:15378"/>
        <dbReference type="ChEBI" id="CHEBI:57540"/>
        <dbReference type="ChEBI" id="CHEBI:57945"/>
        <dbReference type="ChEBI" id="CHEBI:132079"/>
        <dbReference type="ChEBI" id="CHEBI:132080"/>
    </reaction>
    <physiologicalReaction direction="left-to-right" evidence="10">
        <dbReference type="Rhea" id="RHEA:50125"/>
    </physiologicalReaction>
</comment>
<dbReference type="SUPFAM" id="SSF51735">
    <property type="entry name" value="NAD(P)-binding Rossmann-fold domains"/>
    <property type="match status" value="1"/>
</dbReference>
<comment type="catalytic activity">
    <reaction evidence="14">
        <text>resolvin D1 + NAD(+) = 17-oxoresolvin D1 + NADH + H(+)</text>
        <dbReference type="Rhea" id="RHEA:50128"/>
        <dbReference type="ChEBI" id="CHEBI:15378"/>
        <dbReference type="ChEBI" id="CHEBI:57540"/>
        <dbReference type="ChEBI" id="CHEBI:57945"/>
        <dbReference type="ChEBI" id="CHEBI:132079"/>
        <dbReference type="ChEBI" id="CHEBI:132081"/>
    </reaction>
    <physiologicalReaction direction="left-to-right" evidence="14">
        <dbReference type="Rhea" id="RHEA:50129"/>
    </physiologicalReaction>
</comment>
<evidence type="ECO:0000256" key="16">
    <source>
        <dbReference type="ARBA" id="ARBA00048535"/>
    </source>
</evidence>
<dbReference type="InterPro" id="IPR002347">
    <property type="entry name" value="SDR_fam"/>
</dbReference>
<evidence type="ECO:0000256" key="8">
    <source>
        <dbReference type="ARBA" id="ARBA00045705"/>
    </source>
</evidence>
<dbReference type="GO" id="GO:0005737">
    <property type="term" value="C:cytoplasm"/>
    <property type="evidence" value="ECO:0007669"/>
    <property type="project" value="TreeGrafter"/>
</dbReference>
<evidence type="ECO:0000256" key="14">
    <source>
        <dbReference type="ARBA" id="ARBA00048170"/>
    </source>
</evidence>
<dbReference type="PANTHER" id="PTHR44229:SF4">
    <property type="entry name" value="15-HYDROXYPROSTAGLANDIN DEHYDROGENASE [NAD(+)]"/>
    <property type="match status" value="1"/>
</dbReference>
<comment type="catalytic activity">
    <reaction evidence="19">
        <text>resolvin D2 + NAD(+) = 16-oxoresolvin D2 + NADH + H(+)</text>
        <dbReference type="Rhea" id="RHEA:53588"/>
        <dbReference type="ChEBI" id="CHEBI:15378"/>
        <dbReference type="ChEBI" id="CHEBI:57540"/>
        <dbReference type="ChEBI" id="CHEBI:57945"/>
        <dbReference type="ChEBI" id="CHEBI:133367"/>
        <dbReference type="ChEBI" id="CHEBI:137498"/>
    </reaction>
    <physiologicalReaction direction="left-to-right" evidence="19">
        <dbReference type="Rhea" id="RHEA:53589"/>
    </physiologicalReaction>
</comment>
<evidence type="ECO:0000313" key="24">
    <source>
        <dbReference type="Proteomes" id="UP000749559"/>
    </source>
</evidence>
<sequence>MKIEGSVVIVTGGAQGIGKAISKSLLTLGAKVCIADVNNVEGDKTVKELVDAYGNSVIFQQCDVTKDDDVRNAFKATTDTFGDVTITVNNAGILDEINFSRTIAVDLEAQIRCTMIALEFMGRNNGGKGGTIVFNASAAGIVPIGVMPVYAAVKHGLVGFVRSMAISPRIEDWGVRFNAVCPISVDTNLSREENLRKVVGDPVVLDQLLKGMKTAHSVILKPSDVAESVVKLIEDDSLNGKSLVVLEGKTIFVDPPVLDLQ</sequence>
<evidence type="ECO:0000256" key="11">
    <source>
        <dbReference type="ARBA" id="ARBA00048008"/>
    </source>
</evidence>
<evidence type="ECO:0000256" key="3">
    <source>
        <dbReference type="ARBA" id="ARBA00038968"/>
    </source>
</evidence>
<dbReference type="PRINTS" id="PR00080">
    <property type="entry name" value="SDRFAMILY"/>
</dbReference>
<evidence type="ECO:0000256" key="21">
    <source>
        <dbReference type="ARBA" id="ARBA00049188"/>
    </source>
</evidence>
<comment type="similarity">
    <text evidence="1 22">Belongs to the short-chain dehydrogenases/reductases (SDR) family.</text>
</comment>
<comment type="catalytic activity">
    <reaction evidence="9">
        <text>prostaglandin E1 + NAD(+) = 15-oxoprostaglandin E1 + NADH + H(+)</text>
        <dbReference type="Rhea" id="RHEA:16477"/>
        <dbReference type="ChEBI" id="CHEBI:15378"/>
        <dbReference type="ChEBI" id="CHEBI:57397"/>
        <dbReference type="ChEBI" id="CHEBI:57401"/>
        <dbReference type="ChEBI" id="CHEBI:57540"/>
        <dbReference type="ChEBI" id="CHEBI:57945"/>
    </reaction>
    <physiologicalReaction direction="left-to-right" evidence="9">
        <dbReference type="Rhea" id="RHEA:16478"/>
    </physiologicalReaction>
</comment>
<gene>
    <name evidence="23" type="ORF">OFUS_LOCUS3569</name>
</gene>
<comment type="catalytic activity">
    <reaction evidence="21">
        <text>resolvin E1 + NAD(+) = 18-oxo-resolvin E1 + NADH + H(+)</text>
        <dbReference type="Rhea" id="RHEA:49244"/>
        <dbReference type="ChEBI" id="CHEBI:15378"/>
        <dbReference type="ChEBI" id="CHEBI:57540"/>
        <dbReference type="ChEBI" id="CHEBI:57945"/>
        <dbReference type="ChEBI" id="CHEBI:91000"/>
        <dbReference type="ChEBI" id="CHEBI:91001"/>
    </reaction>
    <physiologicalReaction direction="left-to-right" evidence="21">
        <dbReference type="Rhea" id="RHEA:49245"/>
    </physiologicalReaction>
</comment>
<comment type="catalytic activity">
    <reaction evidence="13">
        <text>(11R)-hydroxy-(5Z,8Z,12E,14Z)-eicosatetraenoate + NAD(+) = 11-oxo-(5Z,8Z,12E,14Z)-eicosatetraenoate + NADH + H(+)</text>
        <dbReference type="Rhea" id="RHEA:48640"/>
        <dbReference type="ChEBI" id="CHEBI:15378"/>
        <dbReference type="ChEBI" id="CHEBI:57540"/>
        <dbReference type="ChEBI" id="CHEBI:57945"/>
        <dbReference type="ChEBI" id="CHEBI:78836"/>
        <dbReference type="ChEBI" id="CHEBI:90697"/>
    </reaction>
    <physiologicalReaction direction="left-to-right" evidence="13">
        <dbReference type="Rhea" id="RHEA:48641"/>
    </physiologicalReaction>
</comment>
<dbReference type="AlphaFoldDB" id="A0A8J1TEC1"/>
<evidence type="ECO:0000256" key="12">
    <source>
        <dbReference type="ARBA" id="ARBA00048140"/>
    </source>
</evidence>
<dbReference type="Proteomes" id="UP000749559">
    <property type="component" value="Unassembled WGS sequence"/>
</dbReference>
<dbReference type="GO" id="GO:0047034">
    <property type="term" value="F:15-hydroxyicosatetraenoate dehydrogenase activity"/>
    <property type="evidence" value="ECO:0007669"/>
    <property type="project" value="UniProtKB-EC"/>
</dbReference>
<evidence type="ECO:0000256" key="6">
    <source>
        <dbReference type="ARBA" id="ARBA00041812"/>
    </source>
</evidence>
<evidence type="ECO:0000256" key="4">
    <source>
        <dbReference type="ARBA" id="ARBA00039060"/>
    </source>
</evidence>
<comment type="caution">
    <text evidence="23">The sequence shown here is derived from an EMBL/GenBank/DDBJ whole genome shotgun (WGS) entry which is preliminary data.</text>
</comment>
<evidence type="ECO:0000256" key="13">
    <source>
        <dbReference type="ARBA" id="ARBA00048144"/>
    </source>
</evidence>
<dbReference type="Gene3D" id="3.40.50.720">
    <property type="entry name" value="NAD(P)-binding Rossmann-like Domain"/>
    <property type="match status" value="1"/>
</dbReference>